<gene>
    <name evidence="2 4" type="primary">str-190</name>
    <name evidence="4" type="ORF">C18B10.7</name>
    <name evidence="2" type="ORF">CELE_C18B10.7</name>
</gene>
<dbReference type="Proteomes" id="UP000001940">
    <property type="component" value="Chromosome V"/>
</dbReference>
<evidence type="ECO:0000313" key="2">
    <source>
        <dbReference type="EMBL" id="CCD63007.1"/>
    </source>
</evidence>
<feature type="transmembrane region" description="Helical" evidence="1">
    <location>
        <begin position="278"/>
        <end position="298"/>
    </location>
</feature>
<keyword evidence="2" id="KW-0675">Receptor</keyword>
<dbReference type="InParanoid" id="P91070"/>
<evidence type="ECO:0000313" key="4">
    <source>
        <dbReference type="WormBase" id="C18B10.7"/>
    </source>
</evidence>
<dbReference type="GO" id="GO:0042048">
    <property type="term" value="P:olfactory behavior"/>
    <property type="evidence" value="ECO:0000318"/>
    <property type="project" value="GO_Central"/>
</dbReference>
<dbReference type="PhylomeDB" id="P91070"/>
<dbReference type="GO" id="GO:0007186">
    <property type="term" value="P:G protein-coupled receptor signaling pathway"/>
    <property type="evidence" value="ECO:0000318"/>
    <property type="project" value="GO_Central"/>
</dbReference>
<dbReference type="UCSC" id="C18B10.7">
    <property type="organism name" value="c. elegans"/>
</dbReference>
<sequence>MSLQLICTIIACFLNSILLVLIWTKSPVQTGKYRWLMTFTACFEIFWGLFDLPAEIIAHSAGCSFIVFRINYEDSVIGSQYSIILLMIYAGIFGASMAVFASHFIYRYGCIEKTFGTKCTSNWRFGFLFIVPLLYGVWWGTLVNIWWRANPDMDEYASIIVDCTVGLPIENVTYFGAKFYNFDKNETMSINLPAWIGVCQTSFMVSSSLMCVFIFGVLCYKRLSNTLSIVSDAANNLQKQLFYSLVLQTLIPLVLMHFPITIFFIGPMLTLDTDFTTYVVLNTIIMYPAIDPLPNFIIIKSYRESVKACVRTVLFLGPSNSQVVHNAYSMPSVNSIVNRVVT</sequence>
<dbReference type="RefSeq" id="NP_504923.1">
    <property type="nucleotide sequence ID" value="NM_072522.5"/>
</dbReference>
<feature type="transmembrane region" description="Helical" evidence="1">
    <location>
        <begin position="6"/>
        <end position="24"/>
    </location>
</feature>
<dbReference type="KEGG" id="cel:CELE_C18B10.7"/>
<reference evidence="2 3" key="1">
    <citation type="journal article" date="1998" name="Science">
        <title>Genome sequence of the nematode C. elegans: a platform for investigating biology.</title>
        <authorList>
            <consortium name="The C. elegans sequencing consortium"/>
            <person name="Sulson J.E."/>
            <person name="Waterston R."/>
        </authorList>
    </citation>
    <scope>NUCLEOTIDE SEQUENCE [LARGE SCALE GENOMIC DNA]</scope>
    <source>
        <strain evidence="2 3">Bristol N2</strain>
    </source>
</reference>
<dbReference type="EMBL" id="BX284605">
    <property type="protein sequence ID" value="CCD63007.1"/>
    <property type="molecule type" value="Genomic_DNA"/>
</dbReference>
<feature type="transmembrane region" description="Helical" evidence="1">
    <location>
        <begin position="56"/>
        <end position="72"/>
    </location>
</feature>
<dbReference type="GeneID" id="192026"/>
<feature type="transmembrane region" description="Helical" evidence="1">
    <location>
        <begin position="84"/>
        <end position="105"/>
    </location>
</feature>
<keyword evidence="1" id="KW-0812">Transmembrane</keyword>
<dbReference type="AlphaFoldDB" id="P91070"/>
<keyword evidence="1" id="KW-0472">Membrane</keyword>
<dbReference type="HOGENOM" id="CLU_036335_2_0_1"/>
<dbReference type="Pfam" id="PF10326">
    <property type="entry name" value="7TM_GPCR_Str"/>
    <property type="match status" value="1"/>
</dbReference>
<keyword evidence="1" id="KW-1133">Transmembrane helix</keyword>
<dbReference type="PANTHER" id="PTHR22943">
    <property type="entry name" value="7-TRANSMEMBRANE DOMAIN RECEPTOR C.ELEGANS"/>
    <property type="match status" value="1"/>
</dbReference>
<name>P91070_CAEEL</name>
<dbReference type="WormBase" id="C18B10.7">
    <property type="protein sequence ID" value="CE25782"/>
    <property type="gene ID" value="WBGene00006231"/>
    <property type="gene designation" value="str-190"/>
</dbReference>
<proteinExistence type="predicted"/>
<feature type="transmembrane region" description="Helical" evidence="1">
    <location>
        <begin position="192"/>
        <end position="220"/>
    </location>
</feature>
<evidence type="ECO:0000313" key="3">
    <source>
        <dbReference type="Proteomes" id="UP000001940"/>
    </source>
</evidence>
<protein>
    <submittedName>
        <fullName evidence="2">Seven TM Receptor</fullName>
    </submittedName>
</protein>
<dbReference type="FunCoup" id="P91070">
    <property type="interactions" value="126"/>
</dbReference>
<dbReference type="SMR" id="P91070"/>
<feature type="transmembrane region" description="Helical" evidence="1">
    <location>
        <begin position="125"/>
        <end position="147"/>
    </location>
</feature>
<dbReference type="SUPFAM" id="SSF81321">
    <property type="entry name" value="Family A G protein-coupled receptor-like"/>
    <property type="match status" value="1"/>
</dbReference>
<dbReference type="CTD" id="192026"/>
<organism evidence="2 3">
    <name type="scientific">Caenorhabditis elegans</name>
    <dbReference type="NCBI Taxonomy" id="6239"/>
    <lineage>
        <taxon>Eukaryota</taxon>
        <taxon>Metazoa</taxon>
        <taxon>Ecdysozoa</taxon>
        <taxon>Nematoda</taxon>
        <taxon>Chromadorea</taxon>
        <taxon>Rhabditida</taxon>
        <taxon>Rhabditina</taxon>
        <taxon>Rhabditomorpha</taxon>
        <taxon>Rhabditoidea</taxon>
        <taxon>Rhabditidae</taxon>
        <taxon>Peloderinae</taxon>
        <taxon>Caenorhabditis</taxon>
    </lineage>
</organism>
<dbReference type="GO" id="GO:0038022">
    <property type="term" value="F:G protein-coupled olfactory receptor activity"/>
    <property type="evidence" value="ECO:0000318"/>
    <property type="project" value="GO_Central"/>
</dbReference>
<dbReference type="PaxDb" id="6239-C18B10.7"/>
<accession>P91070</accession>
<evidence type="ECO:0000256" key="1">
    <source>
        <dbReference type="SAM" id="Phobius"/>
    </source>
</evidence>
<dbReference type="GO" id="GO:0005886">
    <property type="term" value="C:plasma membrane"/>
    <property type="evidence" value="ECO:0000318"/>
    <property type="project" value="GO_Central"/>
</dbReference>
<dbReference type="eggNOG" id="ENOG502TG8N">
    <property type="taxonomic scope" value="Eukaryota"/>
</dbReference>
<feature type="transmembrane region" description="Helical" evidence="1">
    <location>
        <begin position="241"/>
        <end position="266"/>
    </location>
</feature>
<dbReference type="AGR" id="WB:WBGene00006231"/>
<keyword evidence="3" id="KW-1185">Reference proteome</keyword>
<dbReference type="InterPro" id="IPR019428">
    <property type="entry name" value="7TM_GPCR_serpentine_rcpt_Str"/>
</dbReference>
<dbReference type="PANTHER" id="PTHR22943:SF112">
    <property type="entry name" value="SEVEN TM RECEPTOR"/>
    <property type="match status" value="1"/>
</dbReference>